<sequence>MRWNRLFADLDARMENAAAQERAGTVAELVRAEEAGSALVDRLRASSGAQVVVQTWDGGSITGVVAQVAAQWVLLETSVGGAARDVVVPTGAIEAIGGLGPRSAAPREDVTSRLTLAHALRRLARDRVVVDVRTRSGSSYVGRVDRVGSDHLDVVPAYGWGERGARDARATTVAFSAVAAVAESAQAV</sequence>
<protein>
    <submittedName>
        <fullName evidence="1">Uncharacterized protein</fullName>
    </submittedName>
</protein>
<accession>A0A2A9EFD8</accession>
<keyword evidence="2" id="KW-1185">Reference proteome</keyword>
<dbReference type="OrthoDB" id="3827359at2"/>
<evidence type="ECO:0000313" key="1">
    <source>
        <dbReference type="EMBL" id="PFG37638.1"/>
    </source>
</evidence>
<dbReference type="AlphaFoldDB" id="A0A2A9EFD8"/>
<dbReference type="RefSeq" id="WP_098458659.1">
    <property type="nucleotide sequence ID" value="NZ_PDJH01000001.1"/>
</dbReference>
<proteinExistence type="predicted"/>
<evidence type="ECO:0000313" key="2">
    <source>
        <dbReference type="Proteomes" id="UP000221394"/>
    </source>
</evidence>
<reference evidence="1 2" key="1">
    <citation type="submission" date="2017-10" db="EMBL/GenBank/DDBJ databases">
        <title>Sequencing the genomes of 1000 actinobacteria strains.</title>
        <authorList>
            <person name="Klenk H.-P."/>
        </authorList>
    </citation>
    <scope>NUCLEOTIDE SEQUENCE [LARGE SCALE GENOMIC DNA]</scope>
    <source>
        <strain evidence="1 2">DSM 21574</strain>
    </source>
</reference>
<dbReference type="Proteomes" id="UP000221394">
    <property type="component" value="Unassembled WGS sequence"/>
</dbReference>
<dbReference type="EMBL" id="PDJH01000001">
    <property type="protein sequence ID" value="PFG37638.1"/>
    <property type="molecule type" value="Genomic_DNA"/>
</dbReference>
<comment type="caution">
    <text evidence="1">The sequence shown here is derived from an EMBL/GenBank/DDBJ whole genome shotgun (WGS) entry which is preliminary data.</text>
</comment>
<gene>
    <name evidence="1" type="ORF">ATL41_2405</name>
</gene>
<organism evidence="1 2">
    <name type="scientific">Flavimobilis soli</name>
    <dbReference type="NCBI Taxonomy" id="442709"/>
    <lineage>
        <taxon>Bacteria</taxon>
        <taxon>Bacillati</taxon>
        <taxon>Actinomycetota</taxon>
        <taxon>Actinomycetes</taxon>
        <taxon>Micrococcales</taxon>
        <taxon>Jonesiaceae</taxon>
        <taxon>Flavimobilis</taxon>
    </lineage>
</organism>
<name>A0A2A9EFD8_9MICO</name>